<protein>
    <recommendedName>
        <fullName evidence="2">dTDP-4-dehydrorhamnose reductase</fullName>
        <ecNumber evidence="2">1.1.1.133</ecNumber>
    </recommendedName>
</protein>
<name>A0A401ULE8_9CLOT</name>
<organism evidence="4 5">
    <name type="scientific">Clostridium tagluense</name>
    <dbReference type="NCBI Taxonomy" id="360422"/>
    <lineage>
        <taxon>Bacteria</taxon>
        <taxon>Bacillati</taxon>
        <taxon>Bacillota</taxon>
        <taxon>Clostridia</taxon>
        <taxon>Eubacteriales</taxon>
        <taxon>Clostridiaceae</taxon>
        <taxon>Clostridium</taxon>
    </lineage>
</organism>
<evidence type="ECO:0000256" key="1">
    <source>
        <dbReference type="ARBA" id="ARBA00010944"/>
    </source>
</evidence>
<dbReference type="InterPro" id="IPR005913">
    <property type="entry name" value="dTDP_dehydrorham_reduct"/>
</dbReference>
<comment type="caution">
    <text evidence="4">The sequence shown here is derived from an EMBL/GenBank/DDBJ whole genome shotgun (WGS) entry which is preliminary data.</text>
</comment>
<dbReference type="Gene3D" id="3.40.50.720">
    <property type="entry name" value="NAD(P)-binding Rossmann-like Domain"/>
    <property type="match status" value="1"/>
</dbReference>
<comment type="similarity">
    <text evidence="1 2">Belongs to the dTDP-4-dehydrorhamnose reductase family.</text>
</comment>
<dbReference type="PANTHER" id="PTHR10491">
    <property type="entry name" value="DTDP-4-DEHYDRORHAMNOSE REDUCTASE"/>
    <property type="match status" value="1"/>
</dbReference>
<keyword evidence="2" id="KW-0560">Oxidoreductase</keyword>
<proteinExistence type="inferred from homology"/>
<dbReference type="RefSeq" id="WP_125000753.1">
    <property type="nucleotide sequence ID" value="NZ_BHYK01000009.1"/>
</dbReference>
<accession>A0A401ULE8</accession>
<evidence type="ECO:0000313" key="5">
    <source>
        <dbReference type="Proteomes" id="UP000287872"/>
    </source>
</evidence>
<comment type="pathway">
    <text evidence="2">Carbohydrate biosynthesis; dTDP-L-rhamnose biosynthesis.</text>
</comment>
<dbReference type="GO" id="GO:0008831">
    <property type="term" value="F:dTDP-4-dehydrorhamnose reductase activity"/>
    <property type="evidence" value="ECO:0007669"/>
    <property type="project" value="UniProtKB-EC"/>
</dbReference>
<keyword evidence="2" id="KW-0521">NADP</keyword>
<gene>
    <name evidence="4" type="ORF">Ctaglu_19520</name>
</gene>
<keyword evidence="5" id="KW-1185">Reference proteome</keyword>
<dbReference type="InterPro" id="IPR029903">
    <property type="entry name" value="RmlD-like-bd"/>
</dbReference>
<reference evidence="4 5" key="1">
    <citation type="submission" date="2018-11" db="EMBL/GenBank/DDBJ databases">
        <title>Genome sequencing and assembly of Clostridium tagluense strain A121.</title>
        <authorList>
            <person name="Murakami T."/>
            <person name="Segawa T."/>
            <person name="Shcherbakova V.A."/>
            <person name="Mori H."/>
            <person name="Yoshimura Y."/>
        </authorList>
    </citation>
    <scope>NUCLEOTIDE SEQUENCE [LARGE SCALE GENOMIC DNA]</scope>
    <source>
        <strain evidence="4 5">A121</strain>
    </source>
</reference>
<dbReference type="EMBL" id="BHYK01000009">
    <property type="protein sequence ID" value="GCD10329.1"/>
    <property type="molecule type" value="Genomic_DNA"/>
</dbReference>
<feature type="domain" description="RmlD-like substrate binding" evidence="3">
    <location>
        <begin position="3"/>
        <end position="284"/>
    </location>
</feature>
<dbReference type="Pfam" id="PF04321">
    <property type="entry name" value="RmlD_sub_bind"/>
    <property type="match status" value="1"/>
</dbReference>
<sequence>MKKILLTGANGFFASRFYTYYKNKYDILPLTHSDLDITDGSKCLEIIQIFKPDYVIHTAAIADTGLCETNPELSYEINVKGSINIAKACSLTKSKLVYLSSEQIFNGNLESGPYNENHIPMPNTVYGKHKLQAEDELKGIIDELWILRFSWLFGFPEKNCRVSSNILWNVVSSVLKDKKIKLPVNEFRGMTYVYDLIENFHKILDFPYGIYHTGSENDLSTYDIALLILKEIGLGHKADNYLEKDTDRYNDHPRDLRISNDKLKKYGIDLPETVDGIKNCLRDFNY</sequence>
<dbReference type="GO" id="GO:0019305">
    <property type="term" value="P:dTDP-rhamnose biosynthetic process"/>
    <property type="evidence" value="ECO:0007669"/>
    <property type="project" value="UniProtKB-UniPathway"/>
</dbReference>
<dbReference type="SUPFAM" id="SSF51735">
    <property type="entry name" value="NAD(P)-binding Rossmann-fold domains"/>
    <property type="match status" value="1"/>
</dbReference>
<dbReference type="PANTHER" id="PTHR10491:SF4">
    <property type="entry name" value="METHIONINE ADENOSYLTRANSFERASE 2 SUBUNIT BETA"/>
    <property type="match status" value="1"/>
</dbReference>
<evidence type="ECO:0000256" key="2">
    <source>
        <dbReference type="RuleBase" id="RU364082"/>
    </source>
</evidence>
<evidence type="ECO:0000259" key="3">
    <source>
        <dbReference type="Pfam" id="PF04321"/>
    </source>
</evidence>
<dbReference type="UniPathway" id="UPA00124"/>
<dbReference type="GO" id="GO:0005829">
    <property type="term" value="C:cytosol"/>
    <property type="evidence" value="ECO:0007669"/>
    <property type="project" value="TreeGrafter"/>
</dbReference>
<dbReference type="InterPro" id="IPR036291">
    <property type="entry name" value="NAD(P)-bd_dom_sf"/>
</dbReference>
<dbReference type="AlphaFoldDB" id="A0A401ULE8"/>
<comment type="function">
    <text evidence="2">Catalyzes the reduction of dTDP-6-deoxy-L-lyxo-4-hexulose to yield dTDP-L-rhamnose.</text>
</comment>
<dbReference type="OrthoDB" id="9808602at2"/>
<evidence type="ECO:0000313" key="4">
    <source>
        <dbReference type="EMBL" id="GCD10329.1"/>
    </source>
</evidence>
<dbReference type="Proteomes" id="UP000287872">
    <property type="component" value="Unassembled WGS sequence"/>
</dbReference>
<dbReference type="EC" id="1.1.1.133" evidence="2"/>